<dbReference type="STRING" id="118797.A0A340WGF0"/>
<dbReference type="PANTHER" id="PTHR14484">
    <property type="entry name" value="COILED-COIL DOMAIN-CONTAINING PROTEIN 71"/>
    <property type="match status" value="1"/>
</dbReference>
<dbReference type="OrthoDB" id="8522252at2759"/>
<feature type="region of interest" description="Disordered" evidence="3">
    <location>
        <begin position="207"/>
        <end position="275"/>
    </location>
</feature>
<dbReference type="AlphaFoldDB" id="A0A340WGF0"/>
<evidence type="ECO:0000313" key="5">
    <source>
        <dbReference type="RefSeq" id="XP_007446249.1"/>
    </source>
</evidence>
<protein>
    <submittedName>
        <fullName evidence="5">Coiled-coil domain-containing protein 71 isoform X1</fullName>
    </submittedName>
</protein>
<dbReference type="RefSeq" id="XP_007446249.1">
    <property type="nucleotide sequence ID" value="XM_007446187.1"/>
</dbReference>
<reference evidence="5" key="1">
    <citation type="submission" date="2025-08" db="UniProtKB">
        <authorList>
            <consortium name="RefSeq"/>
        </authorList>
    </citation>
    <scope>IDENTIFICATION</scope>
</reference>
<keyword evidence="2" id="KW-0175">Coiled coil</keyword>
<organism evidence="4 5">
    <name type="scientific">Lipotes vexillifer</name>
    <name type="common">Yangtze river dolphin</name>
    <dbReference type="NCBI Taxonomy" id="118797"/>
    <lineage>
        <taxon>Eukaryota</taxon>
        <taxon>Metazoa</taxon>
        <taxon>Chordata</taxon>
        <taxon>Craniata</taxon>
        <taxon>Vertebrata</taxon>
        <taxon>Euteleostomi</taxon>
        <taxon>Mammalia</taxon>
        <taxon>Eutheria</taxon>
        <taxon>Laurasiatheria</taxon>
        <taxon>Artiodactyla</taxon>
        <taxon>Whippomorpha</taxon>
        <taxon>Cetacea</taxon>
        <taxon>Odontoceti</taxon>
        <taxon>Lipotidae</taxon>
        <taxon>Lipotes</taxon>
    </lineage>
</organism>
<proteinExistence type="predicted"/>
<name>A0A340WGF0_LIPVE</name>
<gene>
    <name evidence="5" type="primary">CCDC71</name>
</gene>
<sequence length="467" mass="49835">MSVVVQHVEEKAVHSWSRISTAGKKALEEALLVFNPMSQDLSATEAQLVAFLQGLRDDGFQPTILRSGDVYGYSSCTANPPSQTKLQARAPTPAATSPPANAPRTAMRLPAGRATLLPMALSGRLAKASTPALAKHAATNLLLSSLKQSSASRARGAAVGFPTHLYPGVYPAMRLSVVLEALVPLKTPMPCLGAKHKAQSLQLSLADSPLKLRKGPGKRLGNSQPKAPRKATSKGSKCLTRRGPRAGPRQGTGPQSKTYKASGSLSGPRMKGGCALGTKTAQAKASRAQAKVARTQAKAAKARAEAKAARIKAKAKARAVRARAKAKAKAVRARAKDKAVRARAKDKAVRAKAKVAQTQPRGRGRPKRSVQARTARRGRKSCPETAGQKRKRTEEAKDLPPQKRARLGPQSPKLWLGPGTAKLLKFRAIKVDRQSSDDEVRQQAQRILRVNLSPVIRLQPLLPYSAP</sequence>
<dbReference type="Pfam" id="PF15374">
    <property type="entry name" value="CCDC71L"/>
    <property type="match status" value="1"/>
</dbReference>
<keyword evidence="1" id="KW-0597">Phosphoprotein</keyword>
<keyword evidence="4" id="KW-1185">Reference proteome</keyword>
<feature type="region of interest" description="Disordered" evidence="3">
    <location>
        <begin position="81"/>
        <end position="105"/>
    </location>
</feature>
<evidence type="ECO:0000256" key="3">
    <source>
        <dbReference type="SAM" id="MobiDB-lite"/>
    </source>
</evidence>
<dbReference type="FunCoup" id="A0A340WGF0">
    <property type="interactions" value="2486"/>
</dbReference>
<dbReference type="KEGG" id="lve:103072241"/>
<feature type="compositionally biased region" description="Low complexity" evidence="3">
    <location>
        <begin position="88"/>
        <end position="105"/>
    </location>
</feature>
<dbReference type="PANTHER" id="PTHR14484:SF0">
    <property type="entry name" value="COILED-COIL DOMAIN-CONTAINING PROTEIN 71"/>
    <property type="match status" value="1"/>
</dbReference>
<feature type="compositionally biased region" description="Basic residues" evidence="3">
    <location>
        <begin position="362"/>
        <end position="380"/>
    </location>
</feature>
<dbReference type="CTD" id="64925"/>
<dbReference type="InParanoid" id="A0A340WGF0"/>
<accession>A0A340WGF0</accession>
<dbReference type="GeneID" id="103072241"/>
<feature type="compositionally biased region" description="Polar residues" evidence="3">
    <location>
        <begin position="252"/>
        <end position="265"/>
    </location>
</feature>
<evidence type="ECO:0000313" key="4">
    <source>
        <dbReference type="Proteomes" id="UP000265300"/>
    </source>
</evidence>
<feature type="region of interest" description="Disordered" evidence="3">
    <location>
        <begin position="329"/>
        <end position="414"/>
    </location>
</feature>
<dbReference type="InterPro" id="IPR026695">
    <property type="entry name" value="Ccdc71/71L"/>
</dbReference>
<feature type="compositionally biased region" description="Basic and acidic residues" evidence="3">
    <location>
        <begin position="392"/>
        <end position="401"/>
    </location>
</feature>
<feature type="compositionally biased region" description="Basic and acidic residues" evidence="3">
    <location>
        <begin position="334"/>
        <end position="349"/>
    </location>
</feature>
<dbReference type="Proteomes" id="UP000265300">
    <property type="component" value="Unplaced"/>
</dbReference>
<evidence type="ECO:0000256" key="1">
    <source>
        <dbReference type="ARBA" id="ARBA00022553"/>
    </source>
</evidence>
<feature type="coiled-coil region" evidence="2">
    <location>
        <begin position="285"/>
        <end position="314"/>
    </location>
</feature>
<evidence type="ECO:0000256" key="2">
    <source>
        <dbReference type="SAM" id="Coils"/>
    </source>
</evidence>